<dbReference type="AlphaFoldDB" id="A0A2W7P5V3"/>
<evidence type="ECO:0000256" key="9">
    <source>
        <dbReference type="RuleBase" id="RU369079"/>
    </source>
</evidence>
<comment type="function">
    <text evidence="9">Part of the tripartite ATP-independent periplasmic (TRAP) transport system.</text>
</comment>
<evidence type="ECO:0000313" key="12">
    <source>
        <dbReference type="Proteomes" id="UP000248916"/>
    </source>
</evidence>
<dbReference type="PROSITE" id="PS51257">
    <property type="entry name" value="PROKAR_LIPOPROTEIN"/>
    <property type="match status" value="1"/>
</dbReference>
<feature type="transmembrane region" description="Helical" evidence="9">
    <location>
        <begin position="126"/>
        <end position="143"/>
    </location>
</feature>
<name>A0A2W7P5V3_9RHOB</name>
<evidence type="ECO:0000256" key="8">
    <source>
        <dbReference type="ARBA" id="ARBA00038436"/>
    </source>
</evidence>
<comment type="caution">
    <text evidence="9">Lacks conserved residue(s) required for the propagation of feature annotation.</text>
</comment>
<dbReference type="Proteomes" id="UP000248916">
    <property type="component" value="Unassembled WGS sequence"/>
</dbReference>
<comment type="subcellular location">
    <subcellularLocation>
        <location evidence="1 9">Cell inner membrane</location>
        <topology evidence="1 9">Multi-pass membrane protein</topology>
    </subcellularLocation>
</comment>
<dbReference type="Pfam" id="PF04290">
    <property type="entry name" value="DctQ"/>
    <property type="match status" value="1"/>
</dbReference>
<evidence type="ECO:0000256" key="5">
    <source>
        <dbReference type="ARBA" id="ARBA00022692"/>
    </source>
</evidence>
<evidence type="ECO:0000259" key="10">
    <source>
        <dbReference type="Pfam" id="PF04290"/>
    </source>
</evidence>
<dbReference type="InterPro" id="IPR007387">
    <property type="entry name" value="TRAP_DctQ"/>
</dbReference>
<dbReference type="GO" id="GO:0022857">
    <property type="term" value="F:transmembrane transporter activity"/>
    <property type="evidence" value="ECO:0007669"/>
    <property type="project" value="UniProtKB-UniRule"/>
</dbReference>
<keyword evidence="12" id="KW-1185">Reference proteome</keyword>
<keyword evidence="6 9" id="KW-1133">Transmembrane helix</keyword>
<feature type="domain" description="Tripartite ATP-independent periplasmic transporters DctQ component" evidence="10">
    <location>
        <begin position="102"/>
        <end position="234"/>
    </location>
</feature>
<keyword evidence="2 9" id="KW-0813">Transport</keyword>
<evidence type="ECO:0000313" key="11">
    <source>
        <dbReference type="EMBL" id="PZX18792.1"/>
    </source>
</evidence>
<dbReference type="RefSeq" id="WP_170133826.1">
    <property type="nucleotide sequence ID" value="NZ_QKZL01000002.1"/>
</dbReference>
<dbReference type="PANTHER" id="PTHR35011:SF4">
    <property type="entry name" value="SLL1102 PROTEIN"/>
    <property type="match status" value="1"/>
</dbReference>
<sequence>MGDNTRALKGIGWPILFVACMAWIVWYFPRFILLAGYGNDNLNSSYQSAGIVDLAIAVLAIAAFFIGASKTSTTAGEGEVESYFDRVSLFLARVCMLLIVILVSVMFFEVVMRYVFEAPTLWANELSLWMAGFIFLLSGLYAMQQRSHIRIYLLYDMFPRWLQHIADVISTLLIAVFAGALVWGASKEASDKFFRWETFGTAFDPPIPATLKPMILIVIVFITIQAIVNLIVDWNKEAETHGIVDESEFEDMLAQSGQHQHEAGRHD</sequence>
<dbReference type="EMBL" id="QKZL01000002">
    <property type="protein sequence ID" value="PZX18792.1"/>
    <property type="molecule type" value="Genomic_DNA"/>
</dbReference>
<feature type="transmembrane region" description="Helical" evidence="9">
    <location>
        <begin position="214"/>
        <end position="232"/>
    </location>
</feature>
<evidence type="ECO:0000256" key="3">
    <source>
        <dbReference type="ARBA" id="ARBA00022475"/>
    </source>
</evidence>
<keyword evidence="4 9" id="KW-0997">Cell inner membrane</keyword>
<comment type="subunit">
    <text evidence="9">The complex comprises the extracytoplasmic solute receptor protein and the two transmembrane proteins.</text>
</comment>
<evidence type="ECO:0000256" key="7">
    <source>
        <dbReference type="ARBA" id="ARBA00023136"/>
    </source>
</evidence>
<gene>
    <name evidence="11" type="ORF">LX81_00485</name>
</gene>
<feature type="transmembrane region" description="Helical" evidence="9">
    <location>
        <begin position="164"/>
        <end position="185"/>
    </location>
</feature>
<protein>
    <recommendedName>
        <fullName evidence="9">TRAP transporter small permease protein</fullName>
    </recommendedName>
</protein>
<comment type="similarity">
    <text evidence="8 9">Belongs to the TRAP transporter small permease family.</text>
</comment>
<organism evidence="11 12">
    <name type="scientific">Palleronia aestuarii</name>
    <dbReference type="NCBI Taxonomy" id="568105"/>
    <lineage>
        <taxon>Bacteria</taxon>
        <taxon>Pseudomonadati</taxon>
        <taxon>Pseudomonadota</taxon>
        <taxon>Alphaproteobacteria</taxon>
        <taxon>Rhodobacterales</taxon>
        <taxon>Roseobacteraceae</taxon>
        <taxon>Palleronia</taxon>
    </lineage>
</organism>
<dbReference type="GO" id="GO:0005886">
    <property type="term" value="C:plasma membrane"/>
    <property type="evidence" value="ECO:0007669"/>
    <property type="project" value="UniProtKB-SubCell"/>
</dbReference>
<proteinExistence type="inferred from homology"/>
<evidence type="ECO:0000256" key="6">
    <source>
        <dbReference type="ARBA" id="ARBA00022989"/>
    </source>
</evidence>
<evidence type="ECO:0000256" key="1">
    <source>
        <dbReference type="ARBA" id="ARBA00004429"/>
    </source>
</evidence>
<feature type="transmembrane region" description="Helical" evidence="9">
    <location>
        <begin position="90"/>
        <end position="114"/>
    </location>
</feature>
<accession>A0A2W7P5V3</accession>
<dbReference type="PANTHER" id="PTHR35011">
    <property type="entry name" value="2,3-DIKETO-L-GULONATE TRAP TRANSPORTER SMALL PERMEASE PROTEIN YIAM"/>
    <property type="match status" value="1"/>
</dbReference>
<keyword evidence="5 9" id="KW-0812">Transmembrane</keyword>
<comment type="caution">
    <text evidence="11">The sequence shown here is derived from an EMBL/GenBank/DDBJ whole genome shotgun (WGS) entry which is preliminary data.</text>
</comment>
<evidence type="ECO:0000256" key="2">
    <source>
        <dbReference type="ARBA" id="ARBA00022448"/>
    </source>
</evidence>
<feature type="transmembrane region" description="Helical" evidence="9">
    <location>
        <begin position="12"/>
        <end position="29"/>
    </location>
</feature>
<dbReference type="InterPro" id="IPR055348">
    <property type="entry name" value="DctQ"/>
</dbReference>
<feature type="transmembrane region" description="Helical" evidence="9">
    <location>
        <begin position="49"/>
        <end position="69"/>
    </location>
</feature>
<reference evidence="11 12" key="1">
    <citation type="submission" date="2018-06" db="EMBL/GenBank/DDBJ databases">
        <title>Genomic Encyclopedia of Archaeal and Bacterial Type Strains, Phase II (KMG-II): from individual species to whole genera.</title>
        <authorList>
            <person name="Goeker M."/>
        </authorList>
    </citation>
    <scope>NUCLEOTIDE SEQUENCE [LARGE SCALE GENOMIC DNA]</scope>
    <source>
        <strain evidence="11 12">DSM 22009</strain>
    </source>
</reference>
<keyword evidence="3" id="KW-1003">Cell membrane</keyword>
<evidence type="ECO:0000256" key="4">
    <source>
        <dbReference type="ARBA" id="ARBA00022519"/>
    </source>
</evidence>
<keyword evidence="7 9" id="KW-0472">Membrane</keyword>